<dbReference type="SMART" id="SM00671">
    <property type="entry name" value="SEL1"/>
    <property type="match status" value="1"/>
</dbReference>
<reference evidence="1 2" key="1">
    <citation type="submission" date="2020-08" db="EMBL/GenBank/DDBJ databases">
        <title>Genomic Encyclopedia of Type Strains, Phase IV (KMG-IV): sequencing the most valuable type-strain genomes for metagenomic binning, comparative biology and taxonomic classification.</title>
        <authorList>
            <person name="Goeker M."/>
        </authorList>
    </citation>
    <scope>NUCLEOTIDE SEQUENCE [LARGE SCALE GENOMIC DNA]</scope>
    <source>
        <strain evidence="1 2">DSM 103733</strain>
    </source>
</reference>
<dbReference type="EMBL" id="JACHEK010000003">
    <property type="protein sequence ID" value="MBB6143613.1"/>
    <property type="molecule type" value="Genomic_DNA"/>
</dbReference>
<protein>
    <submittedName>
        <fullName evidence="1">TPR repeat protein</fullName>
    </submittedName>
</protein>
<dbReference type="Pfam" id="PF08238">
    <property type="entry name" value="Sel1"/>
    <property type="match status" value="1"/>
</dbReference>
<dbReference type="SUPFAM" id="SSF81901">
    <property type="entry name" value="HCP-like"/>
    <property type="match status" value="1"/>
</dbReference>
<organism evidence="1 2">
    <name type="scientific">Silvibacterium bohemicum</name>
    <dbReference type="NCBI Taxonomy" id="1577686"/>
    <lineage>
        <taxon>Bacteria</taxon>
        <taxon>Pseudomonadati</taxon>
        <taxon>Acidobacteriota</taxon>
        <taxon>Terriglobia</taxon>
        <taxon>Terriglobales</taxon>
        <taxon>Acidobacteriaceae</taxon>
        <taxon>Silvibacterium</taxon>
    </lineage>
</organism>
<evidence type="ECO:0000313" key="2">
    <source>
        <dbReference type="Proteomes" id="UP000538666"/>
    </source>
</evidence>
<dbReference type="OrthoDB" id="5321503at2"/>
<comment type="caution">
    <text evidence="1">The sequence shown here is derived from an EMBL/GenBank/DDBJ whole genome shotgun (WGS) entry which is preliminary data.</text>
</comment>
<dbReference type="InterPro" id="IPR011990">
    <property type="entry name" value="TPR-like_helical_dom_sf"/>
</dbReference>
<dbReference type="Gene3D" id="1.25.40.10">
    <property type="entry name" value="Tetratricopeptide repeat domain"/>
    <property type="match status" value="1"/>
</dbReference>
<keyword evidence="2" id="KW-1185">Reference proteome</keyword>
<dbReference type="RefSeq" id="WP_050058777.1">
    <property type="nucleotide sequence ID" value="NZ_JACHEK010000003.1"/>
</dbReference>
<sequence length="158" mass="17647">MQAETNLGDLAFQAEGGDASAQYRLGVLFLLGESVEQDLQAGHRWLTKAAENQYPGAVLLTKKLANCDHIESASEERSISARITAREWMKSSSSVALAFYRRTLASIGRSAQQILDARVWKIRGWKTEARNLLAKVGYSDTAEIPVRRREGFQFRDSL</sequence>
<name>A0A841JQH3_9BACT</name>
<accession>A0A841JQH3</accession>
<dbReference type="InterPro" id="IPR006597">
    <property type="entry name" value="Sel1-like"/>
</dbReference>
<dbReference type="Proteomes" id="UP000538666">
    <property type="component" value="Unassembled WGS sequence"/>
</dbReference>
<evidence type="ECO:0000313" key="1">
    <source>
        <dbReference type="EMBL" id="MBB6143613.1"/>
    </source>
</evidence>
<proteinExistence type="predicted"/>
<dbReference type="AlphaFoldDB" id="A0A841JQH3"/>
<gene>
    <name evidence="1" type="ORF">HNQ77_001562</name>
</gene>